<keyword evidence="1 2" id="KW-0808">Transferase</keyword>
<sequence>MNQTFRNSESLPLTGVKVVEFSHMIMGPSCGMILADLGADVIKIEPFPHGDNTRRLNGSGAGFFPTFNRNKRSLVLDLKSKAGHEVAEKLIDGADVLIENFRPGALEKLGFGYDRLSSSNPALIYCSLKGFLSGPYEHRAALDEVVQMMGGLAYMTGPTGRPLRAGASVNDIMGGMFAAIAILASIQERTKTGKGQLVRSALFENNVFLVAQHMLQLAVTGKPAAPLPERISAWAVYDLFDTGDGEQIFVGVVSDTQWAAFCKSFGLEKFHANPDLQTNASRVLHRSEFMPDIKAIFAKMTLKDALARCEEIGLPFAPIAKPQDLFDDPHVSQPGGTVDVVLPNGTCTKVPTLPIDFNGERLGLRLDVPRSGEHSTQVLRELGYSDADIATLLVENAVGADGASAEDQQIRKLA</sequence>
<dbReference type="Pfam" id="PF02515">
    <property type="entry name" value="CoA_transf_3"/>
    <property type="match status" value="1"/>
</dbReference>
<dbReference type="Gene3D" id="3.40.50.10540">
    <property type="entry name" value="Crotonobetainyl-coa:carnitine coa-transferase, domain 1"/>
    <property type="match status" value="1"/>
</dbReference>
<name>A0ABV6AU64_9HYPH</name>
<dbReference type="InterPro" id="IPR003673">
    <property type="entry name" value="CoA-Trfase_fam_III"/>
</dbReference>
<dbReference type="PANTHER" id="PTHR48207">
    <property type="entry name" value="SUCCINATE--HYDROXYMETHYLGLUTARATE COA-TRANSFERASE"/>
    <property type="match status" value="1"/>
</dbReference>
<dbReference type="PANTHER" id="PTHR48207:SF3">
    <property type="entry name" value="SUCCINATE--HYDROXYMETHYLGLUTARATE COA-TRANSFERASE"/>
    <property type="match status" value="1"/>
</dbReference>
<dbReference type="InterPro" id="IPR050483">
    <property type="entry name" value="CoA-transferase_III_domain"/>
</dbReference>
<gene>
    <name evidence="2" type="ORF">ACFFP0_30880</name>
</gene>
<dbReference type="Gene3D" id="3.30.1540.10">
    <property type="entry name" value="formyl-coa transferase, domain 3"/>
    <property type="match status" value="1"/>
</dbReference>
<protein>
    <submittedName>
        <fullName evidence="2">CaiB/BaiF CoA transferase family protein</fullName>
    </submittedName>
</protein>
<dbReference type="RefSeq" id="WP_377266064.1">
    <property type="nucleotide sequence ID" value="NZ_JBHMAA010000061.1"/>
</dbReference>
<comment type="caution">
    <text evidence="2">The sequence shown here is derived from an EMBL/GenBank/DDBJ whole genome shotgun (WGS) entry which is preliminary data.</text>
</comment>
<dbReference type="Proteomes" id="UP001589692">
    <property type="component" value="Unassembled WGS sequence"/>
</dbReference>
<dbReference type="InterPro" id="IPR044855">
    <property type="entry name" value="CoA-Trfase_III_dom3_sf"/>
</dbReference>
<evidence type="ECO:0000256" key="1">
    <source>
        <dbReference type="ARBA" id="ARBA00022679"/>
    </source>
</evidence>
<dbReference type="InterPro" id="IPR023606">
    <property type="entry name" value="CoA-Trfase_III_dom_1_sf"/>
</dbReference>
<dbReference type="SUPFAM" id="SSF89796">
    <property type="entry name" value="CoA-transferase family III (CaiB/BaiF)"/>
    <property type="match status" value="1"/>
</dbReference>
<evidence type="ECO:0000313" key="3">
    <source>
        <dbReference type="Proteomes" id="UP001589692"/>
    </source>
</evidence>
<keyword evidence="3" id="KW-1185">Reference proteome</keyword>
<accession>A0ABV6AU64</accession>
<reference evidence="2 3" key="1">
    <citation type="submission" date="2024-09" db="EMBL/GenBank/DDBJ databases">
        <authorList>
            <person name="Sun Q."/>
            <person name="Mori K."/>
        </authorList>
    </citation>
    <scope>NUCLEOTIDE SEQUENCE [LARGE SCALE GENOMIC DNA]</scope>
    <source>
        <strain evidence="2 3">TBRC 4938</strain>
    </source>
</reference>
<evidence type="ECO:0000313" key="2">
    <source>
        <dbReference type="EMBL" id="MFB9953263.1"/>
    </source>
</evidence>
<organism evidence="2 3">
    <name type="scientific">Rhizobium puerariae</name>
    <dbReference type="NCBI Taxonomy" id="1585791"/>
    <lineage>
        <taxon>Bacteria</taxon>
        <taxon>Pseudomonadati</taxon>
        <taxon>Pseudomonadota</taxon>
        <taxon>Alphaproteobacteria</taxon>
        <taxon>Hyphomicrobiales</taxon>
        <taxon>Rhizobiaceae</taxon>
        <taxon>Rhizobium/Agrobacterium group</taxon>
        <taxon>Rhizobium</taxon>
    </lineage>
</organism>
<proteinExistence type="predicted"/>
<dbReference type="EMBL" id="JBHMAA010000061">
    <property type="protein sequence ID" value="MFB9953263.1"/>
    <property type="molecule type" value="Genomic_DNA"/>
</dbReference>
<dbReference type="GO" id="GO:0016740">
    <property type="term" value="F:transferase activity"/>
    <property type="evidence" value="ECO:0007669"/>
    <property type="project" value="UniProtKB-KW"/>
</dbReference>